<dbReference type="AlphaFoldDB" id="A0ABD0JG29"/>
<feature type="compositionally biased region" description="Basic and acidic residues" evidence="1">
    <location>
        <begin position="73"/>
        <end position="84"/>
    </location>
</feature>
<proteinExistence type="predicted"/>
<feature type="region of interest" description="Disordered" evidence="1">
    <location>
        <begin position="61"/>
        <end position="93"/>
    </location>
</feature>
<comment type="caution">
    <text evidence="2">The sequence shown here is derived from an EMBL/GenBank/DDBJ whole genome shotgun (WGS) entry which is preliminary data.</text>
</comment>
<gene>
    <name evidence="2" type="ORF">BaRGS_00034953</name>
</gene>
<organism evidence="2 3">
    <name type="scientific">Batillaria attramentaria</name>
    <dbReference type="NCBI Taxonomy" id="370345"/>
    <lineage>
        <taxon>Eukaryota</taxon>
        <taxon>Metazoa</taxon>
        <taxon>Spiralia</taxon>
        <taxon>Lophotrochozoa</taxon>
        <taxon>Mollusca</taxon>
        <taxon>Gastropoda</taxon>
        <taxon>Caenogastropoda</taxon>
        <taxon>Sorbeoconcha</taxon>
        <taxon>Cerithioidea</taxon>
        <taxon>Batillariidae</taxon>
        <taxon>Batillaria</taxon>
    </lineage>
</organism>
<reference evidence="2 3" key="1">
    <citation type="journal article" date="2023" name="Sci. Data">
        <title>Genome assembly of the Korean intertidal mud-creeper Batillaria attramentaria.</title>
        <authorList>
            <person name="Patra A.K."/>
            <person name="Ho P.T."/>
            <person name="Jun S."/>
            <person name="Lee S.J."/>
            <person name="Kim Y."/>
            <person name="Won Y.J."/>
        </authorList>
    </citation>
    <scope>NUCLEOTIDE SEQUENCE [LARGE SCALE GENOMIC DNA]</scope>
    <source>
        <strain evidence="2">Wonlab-2016</strain>
    </source>
</reference>
<evidence type="ECO:0000313" key="3">
    <source>
        <dbReference type="Proteomes" id="UP001519460"/>
    </source>
</evidence>
<protein>
    <submittedName>
        <fullName evidence="2">Uncharacterized protein</fullName>
    </submittedName>
</protein>
<evidence type="ECO:0000256" key="1">
    <source>
        <dbReference type="SAM" id="MobiDB-lite"/>
    </source>
</evidence>
<name>A0ABD0JG29_9CAEN</name>
<accession>A0ABD0JG29</accession>
<keyword evidence="3" id="KW-1185">Reference proteome</keyword>
<sequence>MGETQDNEISNSQTSNLLRLRRRLHLPGGKMAELNFVAQVGKRAGRHAAVKFKKKVALYKKQNASSKGSSPKFPHDSDNEKEIPMRTYTCTNI</sequence>
<evidence type="ECO:0000313" key="2">
    <source>
        <dbReference type="EMBL" id="KAK7473785.1"/>
    </source>
</evidence>
<dbReference type="EMBL" id="JACVVK020000457">
    <property type="protein sequence ID" value="KAK7473785.1"/>
    <property type="molecule type" value="Genomic_DNA"/>
</dbReference>
<dbReference type="Proteomes" id="UP001519460">
    <property type="component" value="Unassembled WGS sequence"/>
</dbReference>